<organism evidence="3">
    <name type="scientific">Ixodes scapularis</name>
    <name type="common">Black-legged tick</name>
    <name type="synonym">Deer tick</name>
    <dbReference type="NCBI Taxonomy" id="6945"/>
    <lineage>
        <taxon>Eukaryota</taxon>
        <taxon>Metazoa</taxon>
        <taxon>Ecdysozoa</taxon>
        <taxon>Arthropoda</taxon>
        <taxon>Chelicerata</taxon>
        <taxon>Arachnida</taxon>
        <taxon>Acari</taxon>
        <taxon>Parasitiformes</taxon>
        <taxon>Ixodida</taxon>
        <taxon>Ixodoidea</taxon>
        <taxon>Ixodidae</taxon>
        <taxon>Ixodinae</taxon>
        <taxon>Ixodes</taxon>
    </lineage>
</organism>
<protein>
    <recommendedName>
        <fullName evidence="4">Secreted protein</fullName>
    </recommendedName>
</protein>
<proteinExistence type="predicted"/>
<evidence type="ECO:0000313" key="3">
    <source>
        <dbReference type="EMBL" id="MOY34790.1"/>
    </source>
</evidence>
<feature type="compositionally biased region" description="Polar residues" evidence="1">
    <location>
        <begin position="61"/>
        <end position="72"/>
    </location>
</feature>
<sequence>MHRHQAFFCFLSILLCDSAPFDISAFRKYQILPVLFHISRSPLTFRLLELCEQKPLRSHSNKTSLSTIQKHANQGEDSDWERDRDRHRADG</sequence>
<dbReference type="AlphaFoldDB" id="A0A4D5RCE2"/>
<feature type="compositionally biased region" description="Basic and acidic residues" evidence="1">
    <location>
        <begin position="81"/>
        <end position="91"/>
    </location>
</feature>
<feature type="chain" id="PRO_5020034315" description="Secreted protein" evidence="2">
    <location>
        <begin position="19"/>
        <end position="91"/>
    </location>
</feature>
<feature type="signal peptide" evidence="2">
    <location>
        <begin position="1"/>
        <end position="18"/>
    </location>
</feature>
<reference evidence="3" key="1">
    <citation type="submission" date="2019-04" db="EMBL/GenBank/DDBJ databases">
        <title>An insight into the mialome of Ixodes scapularis.</title>
        <authorList>
            <person name="Ribeiro J.M."/>
            <person name="Mather T.N."/>
            <person name="Karim S."/>
        </authorList>
    </citation>
    <scope>NUCLEOTIDE SEQUENCE</scope>
</reference>
<evidence type="ECO:0008006" key="4">
    <source>
        <dbReference type="Google" id="ProtNLM"/>
    </source>
</evidence>
<accession>A0A4D5RCE2</accession>
<evidence type="ECO:0000256" key="1">
    <source>
        <dbReference type="SAM" id="MobiDB-lite"/>
    </source>
</evidence>
<evidence type="ECO:0000256" key="2">
    <source>
        <dbReference type="SAM" id="SignalP"/>
    </source>
</evidence>
<keyword evidence="2" id="KW-0732">Signal</keyword>
<name>A0A4D5RCE2_IXOSC</name>
<dbReference type="EMBL" id="GHJT01000819">
    <property type="protein sequence ID" value="MOY34790.1"/>
    <property type="molecule type" value="Transcribed_RNA"/>
</dbReference>
<feature type="region of interest" description="Disordered" evidence="1">
    <location>
        <begin position="56"/>
        <end position="91"/>
    </location>
</feature>